<dbReference type="PANTHER" id="PTHR47503">
    <property type="entry name" value="PURKINJE CELL PROTEIN 2"/>
    <property type="match status" value="1"/>
</dbReference>
<accession>A0A6J0TWH0</accession>
<organism evidence="2 3">
    <name type="scientific">Pogona vitticeps</name>
    <name type="common">central bearded dragon</name>
    <dbReference type="NCBI Taxonomy" id="103695"/>
    <lineage>
        <taxon>Eukaryota</taxon>
        <taxon>Metazoa</taxon>
        <taxon>Chordata</taxon>
        <taxon>Craniata</taxon>
        <taxon>Vertebrata</taxon>
        <taxon>Euteleostomi</taxon>
        <taxon>Lepidosauria</taxon>
        <taxon>Squamata</taxon>
        <taxon>Bifurcata</taxon>
        <taxon>Unidentata</taxon>
        <taxon>Episquamata</taxon>
        <taxon>Toxicofera</taxon>
        <taxon>Iguania</taxon>
        <taxon>Acrodonta</taxon>
        <taxon>Agamidae</taxon>
        <taxon>Amphibolurinae</taxon>
        <taxon>Pogona</taxon>
    </lineage>
</organism>
<dbReference type="InterPro" id="IPR003109">
    <property type="entry name" value="GoLoco_motif"/>
</dbReference>
<dbReference type="KEGG" id="pvt:110080409"/>
<dbReference type="CTD" id="126006"/>
<dbReference type="GeneID" id="110080409"/>
<evidence type="ECO:0000313" key="3">
    <source>
        <dbReference type="RefSeq" id="XP_020651948.2"/>
    </source>
</evidence>
<dbReference type="Gene3D" id="1.25.40.10">
    <property type="entry name" value="Tetratricopeptide repeat domain"/>
    <property type="match status" value="1"/>
</dbReference>
<evidence type="ECO:0000256" key="1">
    <source>
        <dbReference type="SAM" id="MobiDB-lite"/>
    </source>
</evidence>
<evidence type="ECO:0000313" key="4">
    <source>
        <dbReference type="RefSeq" id="XP_020651949.2"/>
    </source>
</evidence>
<dbReference type="Pfam" id="PF02188">
    <property type="entry name" value="GoLoco"/>
    <property type="match status" value="2"/>
</dbReference>
<dbReference type="PROSITE" id="PS50877">
    <property type="entry name" value="GOLOCO"/>
    <property type="match status" value="2"/>
</dbReference>
<feature type="compositionally biased region" description="Basic and acidic residues" evidence="1">
    <location>
        <begin position="205"/>
        <end position="216"/>
    </location>
</feature>
<feature type="region of interest" description="Disordered" evidence="1">
    <location>
        <begin position="195"/>
        <end position="216"/>
    </location>
</feature>
<dbReference type="InterPro" id="IPR042168">
    <property type="entry name" value="Pcp2"/>
</dbReference>
<gene>
    <name evidence="3 4" type="primary">PCP2</name>
</gene>
<feature type="compositionally biased region" description="Polar residues" evidence="1">
    <location>
        <begin position="136"/>
        <end position="153"/>
    </location>
</feature>
<reference evidence="2 3" key="1">
    <citation type="submission" date="2025-05" db="UniProtKB">
        <authorList>
            <consortium name="RefSeq"/>
        </authorList>
    </citation>
    <scope>NUCLEOTIDE SEQUENCE [LARGE SCALE GENOMIC DNA]</scope>
</reference>
<dbReference type="PANTHER" id="PTHR47503:SF1">
    <property type="entry name" value="PURKINJE CELL PROTEIN 2 HOMOLOG"/>
    <property type="match status" value="1"/>
</dbReference>
<protein>
    <submittedName>
        <fullName evidence="3 4">Purkinje cell protein 2 homolog isoform X1</fullName>
    </submittedName>
</protein>
<evidence type="ECO:0000313" key="2">
    <source>
        <dbReference type="Proteomes" id="UP001652642"/>
    </source>
</evidence>
<name>A0A6J0TWH0_9SAUR</name>
<dbReference type="OrthoDB" id="286233at2759"/>
<dbReference type="AlphaFoldDB" id="A0A6J0TWH0"/>
<dbReference type="RefSeq" id="XP_020651948.2">
    <property type="nucleotide sequence ID" value="XM_020796289.2"/>
</dbReference>
<keyword evidence="2" id="KW-1185">Reference proteome</keyword>
<dbReference type="RefSeq" id="XP_020651949.2">
    <property type="nucleotide sequence ID" value="XM_020796290.2"/>
</dbReference>
<dbReference type="Proteomes" id="UP001652642">
    <property type="component" value="Chromosome 2"/>
</dbReference>
<feature type="region of interest" description="Disordered" evidence="1">
    <location>
        <begin position="133"/>
        <end position="153"/>
    </location>
</feature>
<proteinExistence type="predicted"/>
<dbReference type="InterPro" id="IPR011990">
    <property type="entry name" value="TPR-like_helical_dom_sf"/>
</dbReference>
<dbReference type="GO" id="GO:0005085">
    <property type="term" value="F:guanyl-nucleotide exchange factor activity"/>
    <property type="evidence" value="ECO:0007669"/>
    <property type="project" value="InterPro"/>
</dbReference>
<dbReference type="SMART" id="SM00390">
    <property type="entry name" value="GoLoco"/>
    <property type="match status" value="2"/>
</dbReference>
<sequence length="216" mass="23967">MSTQIMKKRLRGTKPPQKLFLCSLRALSMPGRPYQALPSGFLGDYDTSTRYTSMVPSKTSLSSGSPEQEGFFNLLSHVQGGRIDEQRCNIQIVHSSGKKDSPSPPPEMDNFMEMLANTQSRRMDDQRVSINYLPGFQNTDRNANNKPASGSTKQEYAALALPEGAASDDPLVPISPTDDYFSFINRIHERQLEAARGKVKSPLLKRAEAHDRSTSS</sequence>